<dbReference type="EC" id="4.2.2.29" evidence="7"/>
<proteinExistence type="inferred from homology"/>
<feature type="compositionally biased region" description="Pro residues" evidence="8">
    <location>
        <begin position="19"/>
        <end position="29"/>
    </location>
</feature>
<dbReference type="PANTHER" id="PTHR30518">
    <property type="entry name" value="ENDOLYTIC MUREIN TRANSGLYCOSYLASE"/>
    <property type="match status" value="1"/>
</dbReference>
<comment type="catalytic activity">
    <reaction evidence="7">
        <text>a peptidoglycan chain = a peptidoglycan chain with N-acetyl-1,6-anhydromuramyl-[peptide] at the reducing end + a peptidoglycan chain with N-acetylglucosamine at the non-reducing end.</text>
        <dbReference type="EC" id="4.2.2.29"/>
    </reaction>
</comment>
<evidence type="ECO:0000256" key="1">
    <source>
        <dbReference type="ARBA" id="ARBA00022475"/>
    </source>
</evidence>
<sequence>MDQDWAPGLTPGHLGAPALEPPPQRPPGTEPGAGPGGGSAPDPDDPRRPDRTGLACGLTLLLLALMAGSLLLTAQALLGGTRHPAAADFSGGGSGSVQVSVPQGASLTRIGQILVQNKVVASVQAFTDAAAKAAGQRIQPGTYPLRHRMSAVAAVGVLGNPSLANGLTVPEGWRATQVYAAVDQRLKLPAGTAQHTAEQHLSELGLPDYAGGNPEGLFYPSTYSVTGESTPLALLQQMVKQAAHEYDSDGLGQAVTERNLTPYQILVLASLLQGEADNPDDMAKVSRVIYNRLAKNLPLQLDSTVNYALGRTTLHTSTTDTRLDSPFNTYRNPGLPPTPIDNPGHDALQAALNPAPGDWLYFVTVRPGDTRFTDSEQQQRKNVEEFNAYQSQHPGASGSPSP</sequence>
<comment type="caution">
    <text evidence="9">The sequence shown here is derived from an EMBL/GenBank/DDBJ whole genome shotgun (WGS) entry which is preliminary data.</text>
</comment>
<dbReference type="NCBIfam" id="TIGR00247">
    <property type="entry name" value="endolytic transglycosylase MltG"/>
    <property type="match status" value="1"/>
</dbReference>
<evidence type="ECO:0000256" key="4">
    <source>
        <dbReference type="ARBA" id="ARBA00023136"/>
    </source>
</evidence>
<dbReference type="Proteomes" id="UP001500037">
    <property type="component" value="Unassembled WGS sequence"/>
</dbReference>
<dbReference type="Pfam" id="PF02618">
    <property type="entry name" value="YceG"/>
    <property type="match status" value="1"/>
</dbReference>
<evidence type="ECO:0000313" key="9">
    <source>
        <dbReference type="EMBL" id="GAA1238497.1"/>
    </source>
</evidence>
<comment type="subcellular location">
    <subcellularLocation>
        <location evidence="7">Cell membrane</location>
        <topology evidence="7">Single-pass membrane protein</topology>
    </subcellularLocation>
</comment>
<protein>
    <recommendedName>
        <fullName evidence="7">Endolytic murein transglycosylase</fullName>
        <ecNumber evidence="7">4.2.2.29</ecNumber>
    </recommendedName>
    <alternativeName>
        <fullName evidence="7">Peptidoglycan lytic transglycosylase</fullName>
    </alternativeName>
    <alternativeName>
        <fullName evidence="7">Peptidoglycan polymerization terminase</fullName>
    </alternativeName>
</protein>
<name>A0ABN1W7D7_9ACTN</name>
<keyword evidence="1 7" id="KW-1003">Cell membrane</keyword>
<evidence type="ECO:0000256" key="6">
    <source>
        <dbReference type="ARBA" id="ARBA00023316"/>
    </source>
</evidence>
<keyword evidence="4 7" id="KW-0472">Membrane</keyword>
<dbReference type="CDD" id="cd08010">
    <property type="entry name" value="MltG_like"/>
    <property type="match status" value="1"/>
</dbReference>
<evidence type="ECO:0000256" key="7">
    <source>
        <dbReference type="HAMAP-Rule" id="MF_02065"/>
    </source>
</evidence>
<dbReference type="EMBL" id="BAAALF010000045">
    <property type="protein sequence ID" value="GAA1238497.1"/>
    <property type="molecule type" value="Genomic_DNA"/>
</dbReference>
<evidence type="ECO:0000256" key="3">
    <source>
        <dbReference type="ARBA" id="ARBA00022989"/>
    </source>
</evidence>
<keyword evidence="2 7" id="KW-0812">Transmembrane</keyword>
<evidence type="ECO:0000256" key="5">
    <source>
        <dbReference type="ARBA" id="ARBA00023239"/>
    </source>
</evidence>
<feature type="transmembrane region" description="Helical" evidence="7">
    <location>
        <begin position="52"/>
        <end position="72"/>
    </location>
</feature>
<evidence type="ECO:0000313" key="10">
    <source>
        <dbReference type="Proteomes" id="UP001500037"/>
    </source>
</evidence>
<feature type="region of interest" description="Disordered" evidence="8">
    <location>
        <begin position="1"/>
        <end position="52"/>
    </location>
</feature>
<reference evidence="9 10" key="1">
    <citation type="journal article" date="2019" name="Int. J. Syst. Evol. Microbiol.">
        <title>The Global Catalogue of Microorganisms (GCM) 10K type strain sequencing project: providing services to taxonomists for standard genome sequencing and annotation.</title>
        <authorList>
            <consortium name="The Broad Institute Genomics Platform"/>
            <consortium name="The Broad Institute Genome Sequencing Center for Infectious Disease"/>
            <person name="Wu L."/>
            <person name="Ma J."/>
        </authorList>
    </citation>
    <scope>NUCLEOTIDE SEQUENCE [LARGE SCALE GENOMIC DNA]</scope>
    <source>
        <strain evidence="9 10">JCM 13004</strain>
    </source>
</reference>
<comment type="similarity">
    <text evidence="7">Belongs to the transglycosylase MltG family.</text>
</comment>
<keyword evidence="6 7" id="KW-0961">Cell wall biogenesis/degradation</keyword>
<dbReference type="Gene3D" id="3.30.1490.480">
    <property type="entry name" value="Endolytic murein transglycosylase"/>
    <property type="match status" value="1"/>
</dbReference>
<feature type="site" description="Important for catalytic activity" evidence="7">
    <location>
        <position position="275"/>
    </location>
</feature>
<dbReference type="RefSeq" id="WP_344442156.1">
    <property type="nucleotide sequence ID" value="NZ_BAAALF010000045.1"/>
</dbReference>
<accession>A0ABN1W7D7</accession>
<keyword evidence="10" id="KW-1185">Reference proteome</keyword>
<dbReference type="InterPro" id="IPR003770">
    <property type="entry name" value="MLTG-like"/>
</dbReference>
<keyword evidence="3 7" id="KW-1133">Transmembrane helix</keyword>
<gene>
    <name evidence="7" type="primary">mltG</name>
    <name evidence="9" type="ORF">GCM10009665_30890</name>
</gene>
<dbReference type="HAMAP" id="MF_02065">
    <property type="entry name" value="MltG"/>
    <property type="match status" value="1"/>
</dbReference>
<keyword evidence="5 7" id="KW-0456">Lyase</keyword>
<dbReference type="PANTHER" id="PTHR30518:SF2">
    <property type="entry name" value="ENDOLYTIC MUREIN TRANSGLYCOSYLASE"/>
    <property type="match status" value="1"/>
</dbReference>
<comment type="function">
    <text evidence="7">Functions as a peptidoglycan terminase that cleaves nascent peptidoglycan strands endolytically to terminate their elongation.</text>
</comment>
<evidence type="ECO:0000256" key="2">
    <source>
        <dbReference type="ARBA" id="ARBA00022692"/>
    </source>
</evidence>
<organism evidence="9 10">
    <name type="scientific">Kitasatospora nipponensis</name>
    <dbReference type="NCBI Taxonomy" id="258049"/>
    <lineage>
        <taxon>Bacteria</taxon>
        <taxon>Bacillati</taxon>
        <taxon>Actinomycetota</taxon>
        <taxon>Actinomycetes</taxon>
        <taxon>Kitasatosporales</taxon>
        <taxon>Streptomycetaceae</taxon>
        <taxon>Kitasatospora</taxon>
    </lineage>
</organism>
<evidence type="ECO:0000256" key="8">
    <source>
        <dbReference type="SAM" id="MobiDB-lite"/>
    </source>
</evidence>